<dbReference type="GO" id="GO:0006744">
    <property type="term" value="P:ubiquinone biosynthetic process"/>
    <property type="evidence" value="ECO:0007669"/>
    <property type="project" value="UniProtKB-UniPathway"/>
</dbReference>
<keyword evidence="5" id="KW-0274">FAD</keyword>
<evidence type="ECO:0000259" key="9">
    <source>
        <dbReference type="Pfam" id="PF01494"/>
    </source>
</evidence>
<sequence length="383" mass="41030">MAGATLAIALHKLTAGQLRVAVVEAVAPNLVDHPGYDARSIALSLGSANLLEKIGCWDTLAPVATPIDHIHVSDRGHAGLVRIDRRDIAVDALGYVIELADAGRVFHHQLADLTNVDLLCPAMITGITRHQDAVDLVLDNGDSLQAKLLVAADGALSGCCEMLNIGRSEYDFDQIAVIANITTAEPHQGRAFERFTPQGPLALLPMTEGRSSLVWCIRPEARDEVMGWDDETFLAQLQQAFGWRLGELVKTGRRSAYPLLLRQSERLTSHRVAVVGNAAQTLHPIAGQGFNLGLRDVMSLAEEIATGVAAGEDAGSAAVLSRYRQRREADRDATVAMTTGLVGLFANDSFPLVAGRNVGLMAMGAMDVVKGPLVRRAMGQVER</sequence>
<keyword evidence="7" id="KW-0503">Monooxygenase</keyword>
<accession>A0A0J1H4B3</accession>
<dbReference type="InterPro" id="IPR051205">
    <property type="entry name" value="UbiH/COQ6_monooxygenase"/>
</dbReference>
<dbReference type="GO" id="GO:0008681">
    <property type="term" value="F:2-octaprenyl-6-methoxyphenol hydroxylase activity"/>
    <property type="evidence" value="ECO:0007669"/>
    <property type="project" value="InterPro"/>
</dbReference>
<dbReference type="NCBIfam" id="TIGR01984">
    <property type="entry name" value="UbiH"/>
    <property type="match status" value="1"/>
</dbReference>
<dbReference type="PRINTS" id="PR00420">
    <property type="entry name" value="RNGMNOXGNASE"/>
</dbReference>
<dbReference type="PROSITE" id="PS01304">
    <property type="entry name" value="UBIH"/>
    <property type="match status" value="1"/>
</dbReference>
<dbReference type="PANTHER" id="PTHR43876:SF8">
    <property type="entry name" value="2-OCTAPRENYL-6-METHOXYPHENOL HYDROXYLASE"/>
    <property type="match status" value="1"/>
</dbReference>
<dbReference type="NCBIfam" id="TIGR01988">
    <property type="entry name" value="Ubi-OHases"/>
    <property type="match status" value="1"/>
</dbReference>
<name>A0A0J1H4B3_9GAMM</name>
<evidence type="ECO:0000256" key="4">
    <source>
        <dbReference type="ARBA" id="ARBA00022630"/>
    </source>
</evidence>
<dbReference type="NCBIfam" id="NF004356">
    <property type="entry name" value="PRK05732.1"/>
    <property type="match status" value="1"/>
</dbReference>
<comment type="caution">
    <text evidence="10">The sequence shown here is derived from an EMBL/GenBank/DDBJ whole genome shotgun (WGS) entry which is preliminary data.</text>
</comment>
<dbReference type="AlphaFoldDB" id="A0A0J1H4B3"/>
<dbReference type="PATRIC" id="fig|320778.3.peg.4108"/>
<dbReference type="FunFam" id="3.50.50.60:FF:000021">
    <property type="entry name" value="Ubiquinone biosynthesis monooxygenase COQ6"/>
    <property type="match status" value="1"/>
</dbReference>
<evidence type="ECO:0000256" key="2">
    <source>
        <dbReference type="ARBA" id="ARBA00004749"/>
    </source>
</evidence>
<dbReference type="GO" id="GO:0071949">
    <property type="term" value="F:FAD binding"/>
    <property type="evidence" value="ECO:0007669"/>
    <property type="project" value="InterPro"/>
</dbReference>
<dbReference type="InterPro" id="IPR002938">
    <property type="entry name" value="FAD-bd"/>
</dbReference>
<dbReference type="PANTHER" id="PTHR43876">
    <property type="entry name" value="UBIQUINONE BIOSYNTHESIS MONOOXYGENASE COQ6, MITOCHONDRIAL"/>
    <property type="match status" value="1"/>
</dbReference>
<protein>
    <submittedName>
        <fullName evidence="10">2-octaprenyl-6-methoxyphenyl hydroxylase</fullName>
    </submittedName>
</protein>
<evidence type="ECO:0000256" key="8">
    <source>
        <dbReference type="ARBA" id="ARBA00065734"/>
    </source>
</evidence>
<evidence type="ECO:0000313" key="11">
    <source>
        <dbReference type="Proteomes" id="UP000035909"/>
    </source>
</evidence>
<gene>
    <name evidence="10" type="ORF">ABT57_18930</name>
</gene>
<dbReference type="InterPro" id="IPR018168">
    <property type="entry name" value="Ubi_Hdrlase_CS"/>
</dbReference>
<keyword evidence="6" id="KW-0560">Oxidoreductase</keyword>
<feature type="domain" description="FAD-binding" evidence="9">
    <location>
        <begin position="2"/>
        <end position="332"/>
    </location>
</feature>
<dbReference type="Proteomes" id="UP000035909">
    <property type="component" value="Unassembled WGS sequence"/>
</dbReference>
<evidence type="ECO:0000256" key="5">
    <source>
        <dbReference type="ARBA" id="ARBA00022827"/>
    </source>
</evidence>
<evidence type="ECO:0000256" key="7">
    <source>
        <dbReference type="ARBA" id="ARBA00023033"/>
    </source>
</evidence>
<organism evidence="10 11">
    <name type="scientific">Photobacterium ganghwense</name>
    <dbReference type="NCBI Taxonomy" id="320778"/>
    <lineage>
        <taxon>Bacteria</taxon>
        <taxon>Pseudomonadati</taxon>
        <taxon>Pseudomonadota</taxon>
        <taxon>Gammaproteobacteria</taxon>
        <taxon>Vibrionales</taxon>
        <taxon>Vibrionaceae</taxon>
        <taxon>Photobacterium</taxon>
    </lineage>
</organism>
<keyword evidence="4" id="KW-0285">Flavoprotein</keyword>
<dbReference type="UniPathway" id="UPA00232"/>
<dbReference type="InterPro" id="IPR011295">
    <property type="entry name" value="UbiH"/>
</dbReference>
<comment type="similarity">
    <text evidence="3">Belongs to the UbiH/COQ6 family.</text>
</comment>
<comment type="pathway">
    <text evidence="2">Cofactor biosynthesis; ubiquinone biosynthesis.</text>
</comment>
<dbReference type="InterPro" id="IPR036188">
    <property type="entry name" value="FAD/NAD-bd_sf"/>
</dbReference>
<dbReference type="STRING" id="320778.ABT57_18930"/>
<dbReference type="EMBL" id="LDOU01000021">
    <property type="protein sequence ID" value="KLV06559.1"/>
    <property type="molecule type" value="Genomic_DNA"/>
</dbReference>
<dbReference type="SUPFAM" id="SSF51905">
    <property type="entry name" value="FAD/NAD(P)-binding domain"/>
    <property type="match status" value="1"/>
</dbReference>
<evidence type="ECO:0000313" key="10">
    <source>
        <dbReference type="EMBL" id="KLV06559.1"/>
    </source>
</evidence>
<keyword evidence="11" id="KW-1185">Reference proteome</keyword>
<proteinExistence type="inferred from homology"/>
<reference evidence="10 11" key="1">
    <citation type="submission" date="2015-05" db="EMBL/GenBank/DDBJ databases">
        <title>Photobacterium galathea sp. nov.</title>
        <authorList>
            <person name="Machado H."/>
            <person name="Gram L."/>
        </authorList>
    </citation>
    <scope>NUCLEOTIDE SEQUENCE [LARGE SCALE GENOMIC DNA]</scope>
    <source>
        <strain evidence="10 11">DSM 22954</strain>
    </source>
</reference>
<dbReference type="GO" id="GO:0110142">
    <property type="term" value="C:ubiquinone biosynthesis complex"/>
    <property type="evidence" value="ECO:0007669"/>
    <property type="project" value="UniProtKB-ARBA"/>
</dbReference>
<dbReference type="InterPro" id="IPR010971">
    <property type="entry name" value="UbiH/COQ6"/>
</dbReference>
<evidence type="ECO:0000256" key="1">
    <source>
        <dbReference type="ARBA" id="ARBA00001974"/>
    </source>
</evidence>
<comment type="subunit">
    <text evidence="8">Component of the Ubi complex metabolon, which regroups five ubiquinone biosynthesis proteins (UbiE, UbiF, UbiG, UbiH and UbiI) and two accessory factors (UbiK and the lipid-binding protein UbiJ).</text>
</comment>
<dbReference type="Gene3D" id="3.50.50.60">
    <property type="entry name" value="FAD/NAD(P)-binding domain"/>
    <property type="match status" value="2"/>
</dbReference>
<dbReference type="Pfam" id="PF01494">
    <property type="entry name" value="FAD_binding_3"/>
    <property type="match status" value="1"/>
</dbReference>
<evidence type="ECO:0000256" key="6">
    <source>
        <dbReference type="ARBA" id="ARBA00023002"/>
    </source>
</evidence>
<comment type="cofactor">
    <cofactor evidence="1">
        <name>FAD</name>
        <dbReference type="ChEBI" id="CHEBI:57692"/>
    </cofactor>
</comment>
<evidence type="ECO:0000256" key="3">
    <source>
        <dbReference type="ARBA" id="ARBA00005349"/>
    </source>
</evidence>